<dbReference type="RefSeq" id="XP_062783759.1">
    <property type="nucleotide sequence ID" value="XM_062927708.1"/>
</dbReference>
<feature type="compositionally biased region" description="Low complexity" evidence="1">
    <location>
        <begin position="168"/>
        <end position="186"/>
    </location>
</feature>
<evidence type="ECO:0000313" key="2">
    <source>
        <dbReference type="EMBL" id="WQF86538.1"/>
    </source>
</evidence>
<dbReference type="AlphaFoldDB" id="A0AAX4ITR7"/>
<keyword evidence="3" id="KW-1185">Reference proteome</keyword>
<feature type="region of interest" description="Disordered" evidence="1">
    <location>
        <begin position="168"/>
        <end position="205"/>
    </location>
</feature>
<evidence type="ECO:0000256" key="1">
    <source>
        <dbReference type="SAM" id="MobiDB-lite"/>
    </source>
</evidence>
<dbReference type="EMBL" id="CP137311">
    <property type="protein sequence ID" value="WQF86538.1"/>
    <property type="molecule type" value="Genomic_DNA"/>
</dbReference>
<dbReference type="KEGG" id="cdet:87948052"/>
<evidence type="ECO:0000313" key="3">
    <source>
        <dbReference type="Proteomes" id="UP001322277"/>
    </source>
</evidence>
<reference evidence="3" key="1">
    <citation type="journal article" date="2023" name="bioRxiv">
        <title>Complete genome of the Medicago anthracnose fungus, Colletotrichum destructivum, reveals a mini-chromosome-like region within a core chromosome.</title>
        <authorList>
            <person name="Lapalu N."/>
            <person name="Simon A."/>
            <person name="Lu A."/>
            <person name="Plaumann P.-L."/>
            <person name="Amselem J."/>
            <person name="Pigne S."/>
            <person name="Auger A."/>
            <person name="Koch C."/>
            <person name="Dallery J.-F."/>
            <person name="O'Connell R.J."/>
        </authorList>
    </citation>
    <scope>NUCLEOTIDE SEQUENCE [LARGE SCALE GENOMIC DNA]</scope>
    <source>
        <strain evidence="3">CBS 520.97</strain>
    </source>
</reference>
<name>A0AAX4ITR7_9PEZI</name>
<gene>
    <name evidence="2" type="ORF">CDEST_11552</name>
</gene>
<dbReference type="Proteomes" id="UP001322277">
    <property type="component" value="Chromosome 7"/>
</dbReference>
<dbReference type="GeneID" id="87948052"/>
<sequence>MSQPVNKGQMPYSVCPSYRAPPGVQSSEFRVPPNTPCLVPLVISHHATRMVLNRTELRQTNIPRISPLQSAGCAQLPSSVPPPTDAAAAASFFLGSVTSSLVFSSLRRLCAAHSSPAVTTATLRHCNTTTLQHCKKTYLLSCQQEPRPRVYAPSPGILPSLRADAAHAHTQSPAAAAASSYSSSSPPRERSGSSRRGTRTSAAPEVSSQSWPLVESCFIRELRTCKVVFASVASDDSTQKPHGLPSQALRLCPDRRCWPPDFGCTLLSCRLNTSHTSSVPFS</sequence>
<proteinExistence type="predicted"/>
<accession>A0AAX4ITR7</accession>
<protein>
    <submittedName>
        <fullName evidence="2">Uncharacterized protein</fullName>
    </submittedName>
</protein>
<organism evidence="2 3">
    <name type="scientific">Colletotrichum destructivum</name>
    <dbReference type="NCBI Taxonomy" id="34406"/>
    <lineage>
        <taxon>Eukaryota</taxon>
        <taxon>Fungi</taxon>
        <taxon>Dikarya</taxon>
        <taxon>Ascomycota</taxon>
        <taxon>Pezizomycotina</taxon>
        <taxon>Sordariomycetes</taxon>
        <taxon>Hypocreomycetidae</taxon>
        <taxon>Glomerellales</taxon>
        <taxon>Glomerellaceae</taxon>
        <taxon>Colletotrichum</taxon>
        <taxon>Colletotrichum destructivum species complex</taxon>
    </lineage>
</organism>